<accession>A0A2T4BBC3</accession>
<evidence type="ECO:0000256" key="1">
    <source>
        <dbReference type="ARBA" id="ARBA00006484"/>
    </source>
</evidence>
<evidence type="ECO:0000256" key="3">
    <source>
        <dbReference type="ARBA" id="ARBA00023002"/>
    </source>
</evidence>
<dbReference type="Gene3D" id="3.40.50.720">
    <property type="entry name" value="NAD(P)-binding Rossmann-like Domain"/>
    <property type="match status" value="1"/>
</dbReference>
<evidence type="ECO:0000256" key="2">
    <source>
        <dbReference type="ARBA" id="ARBA00022857"/>
    </source>
</evidence>
<evidence type="ECO:0000256" key="4">
    <source>
        <dbReference type="RuleBase" id="RU000363"/>
    </source>
</evidence>
<comment type="similarity">
    <text evidence="1 4">Belongs to the short-chain dehydrogenases/reductases (SDR) family.</text>
</comment>
<dbReference type="RefSeq" id="XP_024749953.1">
    <property type="nucleotide sequence ID" value="XM_024894123.1"/>
</dbReference>
<evidence type="ECO:0000313" key="6">
    <source>
        <dbReference type="EMBL" id="PTB66633.1"/>
    </source>
</evidence>
<keyword evidence="2" id="KW-0521">NADP</keyword>
<dbReference type="PANTHER" id="PTHR24320">
    <property type="entry name" value="RETINOL DEHYDROGENASE"/>
    <property type="match status" value="1"/>
</dbReference>
<dbReference type="InterPro" id="IPR002347">
    <property type="entry name" value="SDR_fam"/>
</dbReference>
<gene>
    <name evidence="6" type="ORF">BBK36DRAFT_1158606</name>
</gene>
<dbReference type="SUPFAM" id="SSF51735">
    <property type="entry name" value="NAD(P)-binding Rossmann-fold domains"/>
    <property type="match status" value="1"/>
</dbReference>
<dbReference type="OrthoDB" id="191139at2759"/>
<sequence length="317" mass="34395">MWNNTSIPDLTGKVALVTGGNVGIGFQIVKQLALHGAKVYLGARSEPRAKQAIDSILSEYQSITKDRVIWLPLDLSRPANIMEAAQLMSSWEKRLDILINNAGIATDDFTTTAEGFESTIAVNHIGHFILTTKLLPLLKATASAIGSDVRIVTSSSVAEKFAPKHNNFTTTEDLSDPGTTDSNDYTSRKTVFSRYGASKLANLLFTRELQRRLDEEDVKITALAVDPGPVATDGGMSVFPGFLKPVLKMVMKSPEKGALTQLFCATAKEIVNEPEKYKGKLLTAPGKTNPGSDKSRNSELARSLWRITEEALKTVGA</sequence>
<dbReference type="PRINTS" id="PR00080">
    <property type="entry name" value="SDRFAMILY"/>
</dbReference>
<dbReference type="GeneID" id="36602241"/>
<dbReference type="PANTHER" id="PTHR24320:SF282">
    <property type="entry name" value="WW DOMAIN-CONTAINING OXIDOREDUCTASE"/>
    <property type="match status" value="1"/>
</dbReference>
<dbReference type="Proteomes" id="UP000241546">
    <property type="component" value="Unassembled WGS sequence"/>
</dbReference>
<keyword evidence="3" id="KW-0560">Oxidoreductase</keyword>
<protein>
    <submittedName>
        <fullName evidence="6">NAD(P)-binding protein</fullName>
    </submittedName>
</protein>
<feature type="region of interest" description="Disordered" evidence="5">
    <location>
        <begin position="280"/>
        <end position="299"/>
    </location>
</feature>
<dbReference type="InterPro" id="IPR036291">
    <property type="entry name" value="NAD(P)-bd_dom_sf"/>
</dbReference>
<evidence type="ECO:0000256" key="5">
    <source>
        <dbReference type="SAM" id="MobiDB-lite"/>
    </source>
</evidence>
<dbReference type="AlphaFoldDB" id="A0A2T4BBC3"/>
<proteinExistence type="inferred from homology"/>
<organism evidence="6 7">
    <name type="scientific">Trichoderma citrinoviride</name>
    <dbReference type="NCBI Taxonomy" id="58853"/>
    <lineage>
        <taxon>Eukaryota</taxon>
        <taxon>Fungi</taxon>
        <taxon>Dikarya</taxon>
        <taxon>Ascomycota</taxon>
        <taxon>Pezizomycotina</taxon>
        <taxon>Sordariomycetes</taxon>
        <taxon>Hypocreomycetidae</taxon>
        <taxon>Hypocreales</taxon>
        <taxon>Hypocreaceae</taxon>
        <taxon>Trichoderma</taxon>
    </lineage>
</organism>
<evidence type="ECO:0000313" key="7">
    <source>
        <dbReference type="Proteomes" id="UP000241546"/>
    </source>
</evidence>
<dbReference type="GO" id="GO:0016491">
    <property type="term" value="F:oxidoreductase activity"/>
    <property type="evidence" value="ECO:0007669"/>
    <property type="project" value="UniProtKB-KW"/>
</dbReference>
<dbReference type="EMBL" id="KZ680212">
    <property type="protein sequence ID" value="PTB66633.1"/>
    <property type="molecule type" value="Genomic_DNA"/>
</dbReference>
<keyword evidence="7" id="KW-1185">Reference proteome</keyword>
<dbReference type="Pfam" id="PF00106">
    <property type="entry name" value="adh_short"/>
    <property type="match status" value="1"/>
</dbReference>
<dbReference type="PRINTS" id="PR00081">
    <property type="entry name" value="GDHRDH"/>
</dbReference>
<reference evidence="7" key="1">
    <citation type="submission" date="2016-07" db="EMBL/GenBank/DDBJ databases">
        <title>Multiple horizontal gene transfer events from other fungi enriched the ability of initially mycotrophic Trichoderma (Ascomycota) to feed on dead plant biomass.</title>
        <authorList>
            <consortium name="DOE Joint Genome Institute"/>
            <person name="Atanasova L."/>
            <person name="Chenthamara K."/>
            <person name="Zhang J."/>
            <person name="Grujic M."/>
            <person name="Henrissat B."/>
            <person name="Kuo A."/>
            <person name="Aerts A."/>
            <person name="Salamov A."/>
            <person name="Lipzen A."/>
            <person name="Labutti K."/>
            <person name="Barry K."/>
            <person name="Miao Y."/>
            <person name="Rahimi M.J."/>
            <person name="Shen Q."/>
            <person name="Grigoriev I.V."/>
            <person name="Kubicek C.P."/>
            <person name="Druzhinina I.S."/>
        </authorList>
    </citation>
    <scope>NUCLEOTIDE SEQUENCE [LARGE SCALE GENOMIC DNA]</scope>
    <source>
        <strain evidence="7">TUCIM 6016</strain>
    </source>
</reference>
<name>A0A2T4BBC3_9HYPO</name>